<comment type="caution">
    <text evidence="1">The sequence shown here is derived from an EMBL/GenBank/DDBJ whole genome shotgun (WGS) entry which is preliminary data.</text>
</comment>
<dbReference type="OrthoDB" id="9794540at2"/>
<accession>A0A086YB59</accession>
<dbReference type="eggNOG" id="COG1511">
    <property type="taxonomic scope" value="Bacteria"/>
</dbReference>
<dbReference type="AlphaFoldDB" id="A0A086YB59"/>
<evidence type="ECO:0000313" key="1">
    <source>
        <dbReference type="EMBL" id="KFI31509.1"/>
    </source>
</evidence>
<dbReference type="Proteomes" id="UP000028826">
    <property type="component" value="Unassembled WGS sequence"/>
</dbReference>
<protein>
    <submittedName>
        <fullName evidence="1">Biopolymer transporter ExbB</fullName>
    </submittedName>
</protein>
<dbReference type="STRING" id="195105.CN97_10945"/>
<organism evidence="1 2">
    <name type="scientific">Haematobacter massiliensis</name>
    <dbReference type="NCBI Taxonomy" id="195105"/>
    <lineage>
        <taxon>Bacteria</taxon>
        <taxon>Pseudomonadati</taxon>
        <taxon>Pseudomonadota</taxon>
        <taxon>Alphaproteobacteria</taxon>
        <taxon>Rhodobacterales</taxon>
        <taxon>Paracoccaceae</taxon>
        <taxon>Haematobacter</taxon>
    </lineage>
</organism>
<name>A0A086YB59_9RHOB</name>
<reference evidence="1 2" key="1">
    <citation type="submission" date="2014-03" db="EMBL/GenBank/DDBJ databases">
        <title>Genome of Haematobacter massiliensis CCUG 47968.</title>
        <authorList>
            <person name="Wang D."/>
            <person name="Wang G."/>
        </authorList>
    </citation>
    <scope>NUCLEOTIDE SEQUENCE [LARGE SCALE GENOMIC DNA]</scope>
    <source>
        <strain evidence="1 2">CCUG 47968</strain>
    </source>
</reference>
<keyword evidence="2" id="KW-1185">Reference proteome</keyword>
<dbReference type="EMBL" id="JGYG01000002">
    <property type="protein sequence ID" value="KFI31509.1"/>
    <property type="molecule type" value="Genomic_DNA"/>
</dbReference>
<proteinExistence type="predicted"/>
<gene>
    <name evidence="1" type="ORF">CN97_10945</name>
</gene>
<evidence type="ECO:0000313" key="2">
    <source>
        <dbReference type="Proteomes" id="UP000028826"/>
    </source>
</evidence>
<sequence length="392" mass="42531">MNRPAREVDTVFSQPVRQVLFMIIALLLVAAGAWMIHREVSEVFRANVWLNGSILFVFLVGVVACFWQVGQLMAAVNWIEGFAHNRPGYVASRPPKLLVPLATLLGQRAPGSGRLQLSSTSARSILESVGARMEEMRDITRYLGNLLIFLGLLGTFFGLATTVPAVVRTIGALSPQPGEESLAVFGRLMQGLNSQLGGMGTAFASSLLGLSGSLVIGLLEIFASHGQNRFYSELEDWLSSMTRIGIASGDDGSISQEAVGGLIDHLSDQMDALTQLYAQAEQRRSLLDQRIGLLAESVDRLTRKLEGEEGTMGALTRLTEGQERLVGAISQREETGALDAESRMRLRSMDVQLLKILEELSAGRQETLYDLRSDLAALASAVRGLGSDQRRG</sequence>